<dbReference type="Proteomes" id="UP001206639">
    <property type="component" value="Unassembled WGS sequence"/>
</dbReference>
<keyword evidence="2" id="KW-0732">Signal</keyword>
<proteinExistence type="predicted"/>
<protein>
    <recommendedName>
        <fullName evidence="5">Lipoprotein</fullName>
    </recommendedName>
</protein>
<organism evidence="3 4">
    <name type="scientific">Mycobacterium deserti</name>
    <dbReference type="NCBI Taxonomy" id="2978347"/>
    <lineage>
        <taxon>Bacteria</taxon>
        <taxon>Bacillati</taxon>
        <taxon>Actinomycetota</taxon>
        <taxon>Actinomycetes</taxon>
        <taxon>Mycobacteriales</taxon>
        <taxon>Mycobacteriaceae</taxon>
        <taxon>Mycobacterium</taxon>
    </lineage>
</organism>
<feature type="signal peptide" evidence="2">
    <location>
        <begin position="1"/>
        <end position="23"/>
    </location>
</feature>
<gene>
    <name evidence="3" type="ORF">N4S67_26460</name>
</gene>
<keyword evidence="4" id="KW-1185">Reference proteome</keyword>
<evidence type="ECO:0000313" key="4">
    <source>
        <dbReference type="Proteomes" id="UP001206639"/>
    </source>
</evidence>
<dbReference type="RefSeq" id="WP_260996013.1">
    <property type="nucleotide sequence ID" value="NZ_JAODWD010000007.1"/>
</dbReference>
<evidence type="ECO:0000256" key="2">
    <source>
        <dbReference type="SAM" id="SignalP"/>
    </source>
</evidence>
<evidence type="ECO:0008006" key="5">
    <source>
        <dbReference type="Google" id="ProtNLM"/>
    </source>
</evidence>
<evidence type="ECO:0000313" key="3">
    <source>
        <dbReference type="EMBL" id="MCT7661945.1"/>
    </source>
</evidence>
<name>A0ABT2MKM5_9MYCO</name>
<comment type="caution">
    <text evidence="3">The sequence shown here is derived from an EMBL/GenBank/DDBJ whole genome shotgun (WGS) entry which is preliminary data.</text>
</comment>
<reference evidence="4" key="1">
    <citation type="submission" date="2023-07" db="EMBL/GenBank/DDBJ databases">
        <authorList>
            <person name="Deng Y."/>
            <person name="Zhang Y.-Q."/>
        </authorList>
    </citation>
    <scope>NUCLEOTIDE SEQUENCE [LARGE SCALE GENOMIC DNA]</scope>
    <source>
        <strain evidence="4">CPCC 205710</strain>
    </source>
</reference>
<feature type="compositionally biased region" description="Pro residues" evidence="1">
    <location>
        <begin position="31"/>
        <end position="45"/>
    </location>
</feature>
<accession>A0ABT2MKM5</accession>
<dbReference type="EMBL" id="JAODWD010000007">
    <property type="protein sequence ID" value="MCT7661945.1"/>
    <property type="molecule type" value="Genomic_DNA"/>
</dbReference>
<feature type="region of interest" description="Disordered" evidence="1">
    <location>
        <begin position="25"/>
        <end position="45"/>
    </location>
</feature>
<dbReference type="PROSITE" id="PS51257">
    <property type="entry name" value="PROKAR_LIPOPROTEIN"/>
    <property type="match status" value="1"/>
</dbReference>
<sequence length="193" mass="20420">MRAICLIAALALALVGCSGERIVNTDEPRPTLSPTPTTPLPPPPPPRHLVNAFNYVAYPAGQAVYYFTTPSGRWSCAIVPRVKAGCQSADFPSAMGITGEPDFVLDPLGQEATPNAVIVERDADPRFVAMEQPEFSLDTANVLDFNKILAAAGFRCNVQESGVSCMSEATGKGFAFSAEGFLPQYTEVPAGAP</sequence>
<evidence type="ECO:0000256" key="1">
    <source>
        <dbReference type="SAM" id="MobiDB-lite"/>
    </source>
</evidence>
<feature type="chain" id="PRO_5045329149" description="Lipoprotein" evidence="2">
    <location>
        <begin position="24"/>
        <end position="193"/>
    </location>
</feature>